<comment type="caution">
    <text evidence="2">The sequence shown here is derived from an EMBL/GenBank/DDBJ whole genome shotgun (WGS) entry which is preliminary data.</text>
</comment>
<accession>A0A813FFC3</accession>
<evidence type="ECO:0000313" key="3">
    <source>
        <dbReference type="Proteomes" id="UP000654075"/>
    </source>
</evidence>
<name>A0A813FFC3_POLGL</name>
<keyword evidence="3" id="KW-1185">Reference proteome</keyword>
<dbReference type="AlphaFoldDB" id="A0A813FFC3"/>
<reference evidence="2" key="1">
    <citation type="submission" date="2021-02" db="EMBL/GenBank/DDBJ databases">
        <authorList>
            <person name="Dougan E. K."/>
            <person name="Rhodes N."/>
            <person name="Thang M."/>
            <person name="Chan C."/>
        </authorList>
    </citation>
    <scope>NUCLEOTIDE SEQUENCE</scope>
</reference>
<feature type="region of interest" description="Disordered" evidence="1">
    <location>
        <begin position="1"/>
        <end position="35"/>
    </location>
</feature>
<evidence type="ECO:0000256" key="1">
    <source>
        <dbReference type="SAM" id="MobiDB-lite"/>
    </source>
</evidence>
<dbReference type="Proteomes" id="UP000654075">
    <property type="component" value="Unassembled WGS sequence"/>
</dbReference>
<gene>
    <name evidence="2" type="ORF">PGLA1383_LOCUS29281</name>
</gene>
<protein>
    <submittedName>
        <fullName evidence="2">Uncharacterized protein</fullName>
    </submittedName>
</protein>
<organism evidence="2 3">
    <name type="scientific">Polarella glacialis</name>
    <name type="common">Dinoflagellate</name>
    <dbReference type="NCBI Taxonomy" id="89957"/>
    <lineage>
        <taxon>Eukaryota</taxon>
        <taxon>Sar</taxon>
        <taxon>Alveolata</taxon>
        <taxon>Dinophyceae</taxon>
        <taxon>Suessiales</taxon>
        <taxon>Suessiaceae</taxon>
        <taxon>Polarella</taxon>
    </lineage>
</organism>
<dbReference type="EMBL" id="CAJNNV010025026">
    <property type="protein sequence ID" value="CAE8611477.1"/>
    <property type="molecule type" value="Genomic_DNA"/>
</dbReference>
<proteinExistence type="predicted"/>
<sequence length="239" mass="25975">MEEGASVPPRLLQLGHFSSRPPATLESPRTAEQGARQRSLFAGDLPGDVSSLNGEESLPGPPLLVPRLAPLEALLPLALERIQCLERVVAGQQLQFNELVPLQLEALREEHKALCKEHEALCHALQLETGSLVTCRCRTVSCPGPERTLGLAEVEVFAAGGCARNEESSAFQLLPTFSELLDTELLEGSASGAWEPLAPMRKVAAGLVVSSVPLLEQRPGLPLLFFLFLFFFSKKKQNY</sequence>
<evidence type="ECO:0000313" key="2">
    <source>
        <dbReference type="EMBL" id="CAE8611477.1"/>
    </source>
</evidence>